<comment type="caution">
    <text evidence="2">The sequence shown here is derived from an EMBL/GenBank/DDBJ whole genome shotgun (WGS) entry which is preliminary data.</text>
</comment>
<dbReference type="OrthoDB" id="9795501at2"/>
<organism evidence="2 3">
    <name type="scientific">Jiangella asiatica</name>
    <dbReference type="NCBI Taxonomy" id="2530372"/>
    <lineage>
        <taxon>Bacteria</taxon>
        <taxon>Bacillati</taxon>
        <taxon>Actinomycetota</taxon>
        <taxon>Actinomycetes</taxon>
        <taxon>Jiangellales</taxon>
        <taxon>Jiangellaceae</taxon>
        <taxon>Jiangella</taxon>
    </lineage>
</organism>
<dbReference type="InParanoid" id="A0A4R5C940"/>
<dbReference type="PANTHER" id="PTHR43103">
    <property type="entry name" value="NUCLEOSIDE-DIPHOSPHATE-SUGAR EPIMERASE"/>
    <property type="match status" value="1"/>
</dbReference>
<name>A0A4R5C940_9ACTN</name>
<accession>A0A4R5C940</accession>
<dbReference type="InterPro" id="IPR001509">
    <property type="entry name" value="Epimerase_deHydtase"/>
</dbReference>
<sequence>MIIVTGGSGQAGRACVADLTAHGYDVTSVDLALPADPSVRHSRVDLTDFGQTVAAFSGIDDRVCGVTGIVHLAAIRAPGLAPNHVTFEVNAVSTYNVFEAARQLGIKNLVWASSETVLGLPFDIPPPYVPVDEEYPGRPESAYSLSKLVGEVMAEQFCRWDPALKIVGLRLSNVMDPEDYARFGSFQGDATARKWNLWGYIDARDAAQAIRLSLESSLTGAHVFVIAGVDTVMDRPNGELLDEVFPDVPRRRDIEHHETLLGIEKARRVLGYEPRHSWRSTS</sequence>
<dbReference type="RefSeq" id="WP_131901785.1">
    <property type="nucleotide sequence ID" value="NZ_SMKZ01000083.1"/>
</dbReference>
<evidence type="ECO:0000259" key="1">
    <source>
        <dbReference type="Pfam" id="PF01370"/>
    </source>
</evidence>
<protein>
    <submittedName>
        <fullName evidence="2">NAD(P)-dependent oxidoreductase</fullName>
    </submittedName>
</protein>
<feature type="domain" description="NAD-dependent epimerase/dehydratase" evidence="1">
    <location>
        <begin position="2"/>
        <end position="226"/>
    </location>
</feature>
<dbReference type="Pfam" id="PF01370">
    <property type="entry name" value="Epimerase"/>
    <property type="match status" value="1"/>
</dbReference>
<dbReference type="EMBL" id="SMKZ01000083">
    <property type="protein sequence ID" value="TDD96371.1"/>
    <property type="molecule type" value="Genomic_DNA"/>
</dbReference>
<evidence type="ECO:0000313" key="2">
    <source>
        <dbReference type="EMBL" id="TDD96371.1"/>
    </source>
</evidence>
<gene>
    <name evidence="2" type="ORF">E1269_30520</name>
</gene>
<dbReference type="SUPFAM" id="SSF51735">
    <property type="entry name" value="NAD(P)-binding Rossmann-fold domains"/>
    <property type="match status" value="1"/>
</dbReference>
<proteinExistence type="predicted"/>
<dbReference type="Proteomes" id="UP000294739">
    <property type="component" value="Unassembled WGS sequence"/>
</dbReference>
<keyword evidence="3" id="KW-1185">Reference proteome</keyword>
<dbReference type="AlphaFoldDB" id="A0A4R5C940"/>
<dbReference type="InterPro" id="IPR036291">
    <property type="entry name" value="NAD(P)-bd_dom_sf"/>
</dbReference>
<dbReference type="PANTHER" id="PTHR43103:SF6">
    <property type="entry name" value="PUTATIVE-RELATED"/>
    <property type="match status" value="1"/>
</dbReference>
<dbReference type="CDD" id="cd08946">
    <property type="entry name" value="SDR_e"/>
    <property type="match status" value="1"/>
</dbReference>
<evidence type="ECO:0000313" key="3">
    <source>
        <dbReference type="Proteomes" id="UP000294739"/>
    </source>
</evidence>
<dbReference type="Gene3D" id="3.40.50.720">
    <property type="entry name" value="NAD(P)-binding Rossmann-like Domain"/>
    <property type="match status" value="1"/>
</dbReference>
<reference evidence="2 3" key="1">
    <citation type="submission" date="2019-03" db="EMBL/GenBank/DDBJ databases">
        <title>Draft genome sequences of novel Actinobacteria.</title>
        <authorList>
            <person name="Sahin N."/>
            <person name="Ay H."/>
            <person name="Saygin H."/>
        </authorList>
    </citation>
    <scope>NUCLEOTIDE SEQUENCE [LARGE SCALE GENOMIC DNA]</scope>
    <source>
        <strain evidence="2 3">5K138</strain>
    </source>
</reference>